<evidence type="ECO:0000256" key="4">
    <source>
        <dbReference type="ARBA" id="ARBA00022840"/>
    </source>
</evidence>
<keyword evidence="3" id="KW-0418">Kinase</keyword>
<dbReference type="InterPro" id="IPR006282">
    <property type="entry name" value="Thi_PPkinase"/>
</dbReference>
<dbReference type="PANTHER" id="PTHR41299:SF1">
    <property type="entry name" value="THIAMINE PYROPHOSPHOKINASE"/>
    <property type="match status" value="1"/>
</dbReference>
<evidence type="ECO:0000313" key="7">
    <source>
        <dbReference type="EMBL" id="MET3633822.1"/>
    </source>
</evidence>
<keyword evidence="1 7" id="KW-0808">Transferase</keyword>
<dbReference type="InterPro" id="IPR036759">
    <property type="entry name" value="TPK_catalytic_sf"/>
</dbReference>
<dbReference type="SMART" id="SM00983">
    <property type="entry name" value="TPK_B1_binding"/>
    <property type="match status" value="1"/>
</dbReference>
<dbReference type="Gene3D" id="3.40.50.10240">
    <property type="entry name" value="Thiamin pyrophosphokinase, catalytic domain"/>
    <property type="match status" value="1"/>
</dbReference>
<accession>A0ABV2JG46</accession>
<reference evidence="7 8" key="1">
    <citation type="submission" date="2024-06" db="EMBL/GenBank/DDBJ databases">
        <title>Genomic Encyclopedia of Type Strains, Phase IV (KMG-IV): sequencing the most valuable type-strain genomes for metagenomic binning, comparative biology and taxonomic classification.</title>
        <authorList>
            <person name="Goeker M."/>
        </authorList>
    </citation>
    <scope>NUCLEOTIDE SEQUENCE [LARGE SCALE GENOMIC DNA]</scope>
    <source>
        <strain evidence="7 8">DSM 28302</strain>
    </source>
</reference>
<dbReference type="EC" id="2.7.6.2" evidence="5"/>
<dbReference type="Pfam" id="PF04265">
    <property type="entry name" value="TPK_B1_binding"/>
    <property type="match status" value="1"/>
</dbReference>
<dbReference type="EMBL" id="JBEPLN010000005">
    <property type="protein sequence ID" value="MET3633822.1"/>
    <property type="molecule type" value="Genomic_DNA"/>
</dbReference>
<protein>
    <recommendedName>
        <fullName evidence="5">Thiamine diphosphokinase</fullName>
        <ecNumber evidence="5">2.7.6.2</ecNumber>
    </recommendedName>
</protein>
<dbReference type="RefSeq" id="WP_354367705.1">
    <property type="nucleotide sequence ID" value="NZ_JBEPLN010000005.1"/>
</dbReference>
<dbReference type="NCBIfam" id="TIGR01378">
    <property type="entry name" value="thi_PPkinase"/>
    <property type="match status" value="1"/>
</dbReference>
<evidence type="ECO:0000256" key="2">
    <source>
        <dbReference type="ARBA" id="ARBA00022741"/>
    </source>
</evidence>
<evidence type="ECO:0000256" key="3">
    <source>
        <dbReference type="ARBA" id="ARBA00022777"/>
    </source>
</evidence>
<proteinExistence type="predicted"/>
<feature type="domain" description="Thiamin pyrophosphokinase thiamin-binding" evidence="6">
    <location>
        <begin position="151"/>
        <end position="214"/>
    </location>
</feature>
<evidence type="ECO:0000259" key="6">
    <source>
        <dbReference type="SMART" id="SM00983"/>
    </source>
</evidence>
<evidence type="ECO:0000256" key="5">
    <source>
        <dbReference type="NCBIfam" id="TIGR01378"/>
    </source>
</evidence>
<dbReference type="InterPro" id="IPR053149">
    <property type="entry name" value="TPK"/>
</dbReference>
<evidence type="ECO:0000256" key="1">
    <source>
        <dbReference type="ARBA" id="ARBA00022679"/>
    </source>
</evidence>
<sequence length="222" mass="25125">MNVWQHSKKQLRPKTVAVFASGDITGACFDFDYIVGVDRACLYLLDKGLPLDLAVGDFDSVSTSEKSLIVKKAQRICQAQPEKNDTDTELALKEVFRQYPEARVTVFGAFGGRLDHALSNLFMPSDPELAPFMRQLFLRDQQNHISYYPKGSHLIMPEPQLPYVAFMTSGEGALEILGAKYPLASSNYFKKKIYTSNEFLDDPIKVTVEDDYVVVIRSRDRR</sequence>
<dbReference type="InterPro" id="IPR007373">
    <property type="entry name" value="Thiamin_PyroPKinase_B1-bd"/>
</dbReference>
<dbReference type="CDD" id="cd07995">
    <property type="entry name" value="TPK"/>
    <property type="match status" value="1"/>
</dbReference>
<dbReference type="Proteomes" id="UP001549037">
    <property type="component" value="Unassembled WGS sequence"/>
</dbReference>
<dbReference type="InterPro" id="IPR007371">
    <property type="entry name" value="TPK_catalytic"/>
</dbReference>
<keyword evidence="4" id="KW-0067">ATP-binding</keyword>
<name>A0ABV2JG46_9STRE</name>
<organism evidence="7 8">
    <name type="scientific">Streptococcus porcorum</name>
    <dbReference type="NCBI Taxonomy" id="701526"/>
    <lineage>
        <taxon>Bacteria</taxon>
        <taxon>Bacillati</taxon>
        <taxon>Bacillota</taxon>
        <taxon>Bacilli</taxon>
        <taxon>Lactobacillales</taxon>
        <taxon>Streptococcaceae</taxon>
        <taxon>Streptococcus</taxon>
    </lineage>
</organism>
<keyword evidence="8" id="KW-1185">Reference proteome</keyword>
<dbReference type="SUPFAM" id="SSF63999">
    <property type="entry name" value="Thiamin pyrophosphokinase, catalytic domain"/>
    <property type="match status" value="1"/>
</dbReference>
<dbReference type="Pfam" id="PF04263">
    <property type="entry name" value="TPK_catalytic"/>
    <property type="match status" value="1"/>
</dbReference>
<gene>
    <name evidence="7" type="ORF">ABID28_000456</name>
</gene>
<comment type="caution">
    <text evidence="7">The sequence shown here is derived from an EMBL/GenBank/DDBJ whole genome shotgun (WGS) entry which is preliminary data.</text>
</comment>
<dbReference type="PANTHER" id="PTHR41299">
    <property type="entry name" value="THIAMINE PYROPHOSPHOKINASE"/>
    <property type="match status" value="1"/>
</dbReference>
<evidence type="ECO:0000313" key="8">
    <source>
        <dbReference type="Proteomes" id="UP001549037"/>
    </source>
</evidence>
<keyword evidence="2" id="KW-0547">Nucleotide-binding</keyword>
<dbReference type="GO" id="GO:0004788">
    <property type="term" value="F:thiamine diphosphokinase activity"/>
    <property type="evidence" value="ECO:0007669"/>
    <property type="project" value="UniProtKB-EC"/>
</dbReference>